<dbReference type="Gene3D" id="3.40.30.10">
    <property type="entry name" value="Glutaredoxin"/>
    <property type="match status" value="1"/>
</dbReference>
<feature type="transmembrane region" description="Helical" evidence="18">
    <location>
        <begin position="479"/>
        <end position="501"/>
    </location>
</feature>
<comment type="function">
    <text evidence="18">Required to facilitate the formation of correct disulfide bonds in some periplasmic proteins and for the assembly of the periplasmic c-type cytochromes. Acts by transferring electrons from cytoplasmic thioredoxin to the periplasm. This transfer involves a cascade of disulfide bond formation and reduction steps.</text>
</comment>
<dbReference type="GO" id="GO:0009055">
    <property type="term" value="F:electron transfer activity"/>
    <property type="evidence" value="ECO:0007669"/>
    <property type="project" value="UniProtKB-UniRule"/>
</dbReference>
<feature type="transmembrane region" description="Helical" evidence="18">
    <location>
        <begin position="446"/>
        <end position="467"/>
    </location>
</feature>
<keyword evidence="4 18" id="KW-1003">Cell membrane</keyword>
<dbReference type="InterPro" id="IPR028250">
    <property type="entry name" value="DsbDN"/>
</dbReference>
<dbReference type="InterPro" id="IPR036929">
    <property type="entry name" value="DsbDN_sf"/>
</dbReference>
<evidence type="ECO:0000256" key="6">
    <source>
        <dbReference type="ARBA" id="ARBA00022692"/>
    </source>
</evidence>
<evidence type="ECO:0000256" key="7">
    <source>
        <dbReference type="ARBA" id="ARBA00022729"/>
    </source>
</evidence>
<keyword evidence="14 18" id="KW-1015">Disulfide bond</keyword>
<dbReference type="Pfam" id="PF02683">
    <property type="entry name" value="DsbD_TM"/>
    <property type="match status" value="1"/>
</dbReference>
<dbReference type="GO" id="GO:0017004">
    <property type="term" value="P:cytochrome complex assembly"/>
    <property type="evidence" value="ECO:0007669"/>
    <property type="project" value="UniProtKB-UniRule"/>
</dbReference>
<dbReference type="Proteomes" id="UP000283474">
    <property type="component" value="Chromosome"/>
</dbReference>
<comment type="catalytic activity">
    <reaction evidence="17 18">
        <text>[protein]-dithiol + NADP(+) = [protein]-disulfide + NADPH + H(+)</text>
        <dbReference type="Rhea" id="RHEA:18753"/>
        <dbReference type="Rhea" id="RHEA-COMP:10593"/>
        <dbReference type="Rhea" id="RHEA-COMP:10594"/>
        <dbReference type="ChEBI" id="CHEBI:15378"/>
        <dbReference type="ChEBI" id="CHEBI:29950"/>
        <dbReference type="ChEBI" id="CHEBI:50058"/>
        <dbReference type="ChEBI" id="CHEBI:57783"/>
        <dbReference type="ChEBI" id="CHEBI:58349"/>
        <dbReference type="EC" id="1.8.1.8"/>
    </reaction>
</comment>
<keyword evidence="12 18" id="KW-0520">NAD</keyword>
<feature type="domain" description="Thioredoxin" evidence="19">
    <location>
        <begin position="504"/>
        <end position="659"/>
    </location>
</feature>
<evidence type="ECO:0000256" key="9">
    <source>
        <dbReference type="ARBA" id="ARBA00022982"/>
    </source>
</evidence>
<keyword evidence="10 18" id="KW-1133">Transmembrane helix</keyword>
<dbReference type="Pfam" id="PF11412">
    <property type="entry name" value="DsbD_N"/>
    <property type="match status" value="1"/>
</dbReference>
<evidence type="ECO:0000256" key="15">
    <source>
        <dbReference type="ARBA" id="ARBA00023284"/>
    </source>
</evidence>
<evidence type="ECO:0000256" key="18">
    <source>
        <dbReference type="HAMAP-Rule" id="MF_00399"/>
    </source>
</evidence>
<name>A0A410GF93_9BURK</name>
<dbReference type="GO" id="GO:0047134">
    <property type="term" value="F:protein-disulfide reductase [NAD(P)H] activity"/>
    <property type="evidence" value="ECO:0007669"/>
    <property type="project" value="UniProtKB-UniRule"/>
</dbReference>
<comment type="subcellular location">
    <subcellularLocation>
        <location evidence="1 18">Cell inner membrane</location>
        <topology evidence="1 18">Multi-pass membrane protein</topology>
    </subcellularLocation>
</comment>
<comment type="similarity">
    <text evidence="2 18">Belongs to the thioredoxin family. DsbD subfamily.</text>
</comment>
<dbReference type="Pfam" id="PF13899">
    <property type="entry name" value="Thioredoxin_7"/>
    <property type="match status" value="1"/>
</dbReference>
<dbReference type="InterPro" id="IPR013766">
    <property type="entry name" value="Thioredoxin_domain"/>
</dbReference>
<dbReference type="PANTHER" id="PTHR32234:SF0">
    <property type="entry name" value="THIOL:DISULFIDE INTERCHANGE PROTEIN DSBD"/>
    <property type="match status" value="1"/>
</dbReference>
<feature type="transmembrane region" description="Helical" evidence="18">
    <location>
        <begin position="276"/>
        <end position="302"/>
    </location>
</feature>
<dbReference type="SUPFAM" id="SSF74863">
    <property type="entry name" value="Thiol:disulfide interchange protein DsbD, N-terminal domain (DsbD-alpha)"/>
    <property type="match status" value="1"/>
</dbReference>
<keyword evidence="7 18" id="KW-0732">Signal</keyword>
<dbReference type="HAMAP" id="MF_00399">
    <property type="entry name" value="DbsD"/>
    <property type="match status" value="1"/>
</dbReference>
<dbReference type="InterPro" id="IPR036249">
    <property type="entry name" value="Thioredoxin-like_sf"/>
</dbReference>
<dbReference type="EMBL" id="CP022987">
    <property type="protein sequence ID" value="QAA94972.1"/>
    <property type="molecule type" value="Genomic_DNA"/>
</dbReference>
<dbReference type="InterPro" id="IPR022910">
    <property type="entry name" value="Thiol_diS_interchange_DbsD"/>
</dbReference>
<evidence type="ECO:0000256" key="1">
    <source>
        <dbReference type="ARBA" id="ARBA00004429"/>
    </source>
</evidence>
<dbReference type="AlphaFoldDB" id="A0A410GF93"/>
<dbReference type="CDD" id="cd02953">
    <property type="entry name" value="DsbDgamma"/>
    <property type="match status" value="1"/>
</dbReference>
<feature type="disulfide bond" description="Redox-active" evidence="18">
    <location>
        <begin position="574"/>
        <end position="577"/>
    </location>
</feature>
<feature type="disulfide bond" description="Redox-active" evidence="18">
    <location>
        <begin position="146"/>
        <end position="152"/>
    </location>
</feature>
<dbReference type="NCBIfam" id="NF001419">
    <property type="entry name" value="PRK00293.1"/>
    <property type="match status" value="1"/>
</dbReference>
<evidence type="ECO:0000256" key="8">
    <source>
        <dbReference type="ARBA" id="ARBA00022748"/>
    </source>
</evidence>
<feature type="transmembrane region" description="Helical" evidence="18">
    <location>
        <begin position="353"/>
        <end position="379"/>
    </location>
</feature>
<keyword evidence="3 18" id="KW-0813">Transport</keyword>
<evidence type="ECO:0000256" key="14">
    <source>
        <dbReference type="ARBA" id="ARBA00023157"/>
    </source>
</evidence>
<keyword evidence="13 18" id="KW-0472">Membrane</keyword>
<evidence type="ECO:0000313" key="20">
    <source>
        <dbReference type="EMBL" id="QAA94972.1"/>
    </source>
</evidence>
<dbReference type="InterPro" id="IPR035671">
    <property type="entry name" value="DsbD_gamma"/>
</dbReference>
<feature type="transmembrane region" description="Helical" evidence="18">
    <location>
        <begin position="423"/>
        <end position="440"/>
    </location>
</feature>
<gene>
    <name evidence="18" type="primary">dsbD</name>
    <name evidence="20" type="ORF">CKA81_14740</name>
</gene>
<accession>A0A410GF93</accession>
<sequence length="661" mass="69457" precursor="true">MQYGWPAGKRTRAMAVFALLRSLMVLTAALLAALSLQVGTAFADEEFLDPDLAFVMSAAMTAPDELSIHYKIAPKYYMYRERFEVAAAPETASPVLGELVFPAGVVTYDPTFDKEMEVYYHAVTMRLRLARGDAQPLTLAITGQGCADAGLCYPPMTRHITLTPTGDGYAATGQGVVASVPEPRSQDAARVAASAAQSGDAGLGQALKLSDVGFADYLADAGWLQVILLCLLLGLLLSFTPCVLPMVPILLAVLAGDKAGAGKPSRMRGFTLAATFVLGMSLVYTALGIAAGLIGASMAIWLQTPWVLALFAVLLALLALAMFDVFTVQAPVGMQSALNAWMARIPGGRYGGVFVMGMVSALIVGPCIAAPLAGVLLFISQTGDVVLGGTALFALAWGEGLLLLVVGATSGLLLPKAGPWMEGVKRLFGILLLATAWWMVNSILPTWIVMLGWAVLALWSAAMLGAFEAIGASGGTSRYLAKALGVLLAVWATALVVGVAAGSRDLLRPLAPLMMPAIQGSGANAGLNATGAAIAGDPAEVRARFTQVSSVQELDQLLASTTRPVMLDFYADWCVSCIEMERFTFSEPTVAGQMSQMLLVQADVTNNTEADRELLKRFRLFGPPGIVFFDAEGRLIDGARVVGFQNAGDFSDVLAAVLSGR</sequence>
<keyword evidence="15 18" id="KW-0676">Redox-active center</keyword>
<evidence type="ECO:0000256" key="2">
    <source>
        <dbReference type="ARBA" id="ARBA00007241"/>
    </source>
</evidence>
<keyword evidence="6 18" id="KW-0812">Transmembrane</keyword>
<dbReference type="Gene3D" id="2.60.40.1250">
    <property type="entry name" value="Thiol:disulfide interchange protein DsbD, N-terminal domain"/>
    <property type="match status" value="1"/>
</dbReference>
<reference evidence="20 21" key="1">
    <citation type="submission" date="2017-08" db="EMBL/GenBank/DDBJ databases">
        <authorList>
            <person name="Park S.-J."/>
            <person name="Kim H."/>
        </authorList>
    </citation>
    <scope>NUCLEOTIDE SEQUENCE [LARGE SCALE GENOMIC DNA]</scope>
    <source>
        <strain evidence="21">ye3</strain>
    </source>
</reference>
<evidence type="ECO:0000256" key="10">
    <source>
        <dbReference type="ARBA" id="ARBA00022989"/>
    </source>
</evidence>
<feature type="transmembrane region" description="Helical" evidence="18">
    <location>
        <begin position="391"/>
        <end position="414"/>
    </location>
</feature>
<dbReference type="GO" id="GO:0005886">
    <property type="term" value="C:plasma membrane"/>
    <property type="evidence" value="ECO:0007669"/>
    <property type="project" value="UniProtKB-SubCell"/>
</dbReference>
<keyword evidence="8 18" id="KW-0201">Cytochrome c-type biogenesis</keyword>
<dbReference type="SUPFAM" id="SSF52833">
    <property type="entry name" value="Thioredoxin-like"/>
    <property type="match status" value="1"/>
</dbReference>
<feature type="signal peptide" evidence="18">
    <location>
        <begin position="1"/>
        <end position="43"/>
    </location>
</feature>
<evidence type="ECO:0000256" key="11">
    <source>
        <dbReference type="ARBA" id="ARBA00023002"/>
    </source>
</evidence>
<keyword evidence="9 18" id="KW-0249">Electron transport</keyword>
<dbReference type="PANTHER" id="PTHR32234">
    <property type="entry name" value="THIOL:DISULFIDE INTERCHANGE PROTEIN DSBD"/>
    <property type="match status" value="1"/>
</dbReference>
<keyword evidence="11 18" id="KW-0560">Oxidoreductase</keyword>
<protein>
    <recommendedName>
        <fullName evidence="18">Thiol:disulfide interchange protein DsbD</fullName>
        <ecNumber evidence="18">1.8.1.8</ecNumber>
    </recommendedName>
    <alternativeName>
        <fullName evidence="18">Protein-disulfide reductase</fullName>
        <shortName evidence="18">Disulfide reductase</shortName>
    </alternativeName>
</protein>
<proteinExistence type="inferred from homology"/>
<dbReference type="OrthoDB" id="9811036at2"/>
<evidence type="ECO:0000256" key="13">
    <source>
        <dbReference type="ARBA" id="ARBA00023136"/>
    </source>
</evidence>
<dbReference type="RefSeq" id="WP_128355963.1">
    <property type="nucleotide sequence ID" value="NZ_CP022987.1"/>
</dbReference>
<dbReference type="EC" id="1.8.1.8" evidence="18"/>
<evidence type="ECO:0000256" key="4">
    <source>
        <dbReference type="ARBA" id="ARBA00022475"/>
    </source>
</evidence>
<dbReference type="InterPro" id="IPR003834">
    <property type="entry name" value="Cyt_c_assmbl_TM_dom"/>
</dbReference>
<organism evidence="20 21">
    <name type="scientific">Pollutimonas thiosulfatoxidans</name>
    <dbReference type="NCBI Taxonomy" id="2028345"/>
    <lineage>
        <taxon>Bacteria</taxon>
        <taxon>Pseudomonadati</taxon>
        <taxon>Pseudomonadota</taxon>
        <taxon>Betaproteobacteria</taxon>
        <taxon>Burkholderiales</taxon>
        <taxon>Alcaligenaceae</taxon>
        <taxon>Pollutimonas</taxon>
    </lineage>
</organism>
<feature type="transmembrane region" description="Helical" evidence="18">
    <location>
        <begin position="222"/>
        <end position="255"/>
    </location>
</feature>
<dbReference type="GO" id="GO:0045454">
    <property type="term" value="P:cell redox homeostasis"/>
    <property type="evidence" value="ECO:0007669"/>
    <property type="project" value="TreeGrafter"/>
</dbReference>
<evidence type="ECO:0000256" key="12">
    <source>
        <dbReference type="ARBA" id="ARBA00023027"/>
    </source>
</evidence>
<comment type="catalytic activity">
    <reaction evidence="16 18">
        <text>[protein]-dithiol + NAD(+) = [protein]-disulfide + NADH + H(+)</text>
        <dbReference type="Rhea" id="RHEA:18749"/>
        <dbReference type="Rhea" id="RHEA-COMP:10593"/>
        <dbReference type="Rhea" id="RHEA-COMP:10594"/>
        <dbReference type="ChEBI" id="CHEBI:15378"/>
        <dbReference type="ChEBI" id="CHEBI:29950"/>
        <dbReference type="ChEBI" id="CHEBI:50058"/>
        <dbReference type="ChEBI" id="CHEBI:57540"/>
        <dbReference type="ChEBI" id="CHEBI:57945"/>
        <dbReference type="EC" id="1.8.1.8"/>
    </reaction>
</comment>
<evidence type="ECO:0000313" key="21">
    <source>
        <dbReference type="Proteomes" id="UP000283474"/>
    </source>
</evidence>
<keyword evidence="5 18" id="KW-0997">Cell inner membrane</keyword>
<evidence type="ECO:0000256" key="16">
    <source>
        <dbReference type="ARBA" id="ARBA00047388"/>
    </source>
</evidence>
<evidence type="ECO:0000256" key="5">
    <source>
        <dbReference type="ARBA" id="ARBA00022519"/>
    </source>
</evidence>
<dbReference type="KEGG" id="pus:CKA81_14740"/>
<comment type="caution">
    <text evidence="18">Lacks conserved residue(s) required for the propagation of feature annotation.</text>
</comment>
<evidence type="ECO:0000259" key="19">
    <source>
        <dbReference type="PROSITE" id="PS51352"/>
    </source>
</evidence>
<feature type="chain" id="PRO_5019593912" description="Thiol:disulfide interchange protein DsbD" evidence="18">
    <location>
        <begin position="44"/>
        <end position="661"/>
    </location>
</feature>
<evidence type="ECO:0000256" key="3">
    <source>
        <dbReference type="ARBA" id="ARBA00022448"/>
    </source>
</evidence>
<evidence type="ECO:0000256" key="17">
    <source>
        <dbReference type="ARBA" id="ARBA00047804"/>
    </source>
</evidence>
<keyword evidence="21" id="KW-1185">Reference proteome</keyword>
<feature type="transmembrane region" description="Helical" evidence="18">
    <location>
        <begin position="308"/>
        <end position="332"/>
    </location>
</feature>
<dbReference type="PROSITE" id="PS51352">
    <property type="entry name" value="THIOREDOXIN_2"/>
    <property type="match status" value="1"/>
</dbReference>